<dbReference type="Gene3D" id="3.90.1200.10">
    <property type="match status" value="1"/>
</dbReference>
<dbReference type="Gene3D" id="3.30.200.20">
    <property type="entry name" value="Phosphorylase Kinase, domain 1"/>
    <property type="match status" value="1"/>
</dbReference>
<protein>
    <submittedName>
        <fullName evidence="2">CotS family spore coat protein</fullName>
    </submittedName>
</protein>
<name>A0A939BRT9_9BACL</name>
<dbReference type="InterPro" id="IPR047175">
    <property type="entry name" value="CotS-like"/>
</dbReference>
<keyword evidence="2" id="KW-0946">Virion</keyword>
<keyword evidence="3" id="KW-1185">Reference proteome</keyword>
<dbReference type="Proteomes" id="UP000717624">
    <property type="component" value="Unassembled WGS sequence"/>
</dbReference>
<keyword evidence="2" id="KW-0167">Capsid protein</keyword>
<accession>A0A939BRT9</accession>
<dbReference type="EMBL" id="JAFBEB010000004">
    <property type="protein sequence ID" value="MBM7589997.1"/>
    <property type="molecule type" value="Genomic_DNA"/>
</dbReference>
<dbReference type="PANTHER" id="PTHR39179:SF3">
    <property type="entry name" value="COTS-RELATED PROTEIN"/>
    <property type="match status" value="1"/>
</dbReference>
<dbReference type="InterPro" id="IPR002575">
    <property type="entry name" value="Aminoglycoside_PTrfase"/>
</dbReference>
<dbReference type="SUPFAM" id="SSF56112">
    <property type="entry name" value="Protein kinase-like (PK-like)"/>
    <property type="match status" value="1"/>
</dbReference>
<feature type="domain" description="Aminoglycoside phosphotransferase" evidence="1">
    <location>
        <begin position="25"/>
        <end position="240"/>
    </location>
</feature>
<dbReference type="Pfam" id="PF01636">
    <property type="entry name" value="APH"/>
    <property type="match status" value="1"/>
</dbReference>
<dbReference type="PANTHER" id="PTHR39179">
    <property type="entry name" value="SPORE COAT PROTEIN I"/>
    <property type="match status" value="1"/>
</dbReference>
<dbReference type="GO" id="GO:0042601">
    <property type="term" value="C:endospore-forming forespore"/>
    <property type="evidence" value="ECO:0007669"/>
    <property type="project" value="TreeGrafter"/>
</dbReference>
<evidence type="ECO:0000313" key="3">
    <source>
        <dbReference type="Proteomes" id="UP000717624"/>
    </source>
</evidence>
<evidence type="ECO:0000259" key="1">
    <source>
        <dbReference type="Pfam" id="PF01636"/>
    </source>
</evidence>
<evidence type="ECO:0000313" key="2">
    <source>
        <dbReference type="EMBL" id="MBM7589997.1"/>
    </source>
</evidence>
<reference evidence="2" key="1">
    <citation type="submission" date="2021-01" db="EMBL/GenBank/DDBJ databases">
        <title>Genomic Encyclopedia of Type Strains, Phase IV (KMG-IV): sequencing the most valuable type-strain genomes for metagenomic binning, comparative biology and taxonomic classification.</title>
        <authorList>
            <person name="Goeker M."/>
        </authorList>
    </citation>
    <scope>NUCLEOTIDE SEQUENCE</scope>
    <source>
        <strain evidence="2">DSM 25523</strain>
    </source>
</reference>
<proteinExistence type="predicted"/>
<gene>
    <name evidence="2" type="ORF">JOD01_001598</name>
</gene>
<comment type="caution">
    <text evidence="2">The sequence shown here is derived from an EMBL/GenBank/DDBJ whole genome shotgun (WGS) entry which is preliminary data.</text>
</comment>
<dbReference type="AlphaFoldDB" id="A0A939BRT9"/>
<organism evidence="2 3">
    <name type="scientific">Brevibacillus fulvus</name>
    <dbReference type="NCBI Taxonomy" id="1125967"/>
    <lineage>
        <taxon>Bacteria</taxon>
        <taxon>Bacillati</taxon>
        <taxon>Bacillota</taxon>
        <taxon>Bacilli</taxon>
        <taxon>Bacillales</taxon>
        <taxon>Paenibacillaceae</taxon>
        <taxon>Brevibacillus</taxon>
    </lineage>
</organism>
<sequence>MEKTLFTGLQKAYRCRIYGLKARRNVYIAKTDRGVWIIKGYRQREKAEWVTQLSDQLFDNGFYHTVHYVTHSGGQKVLPLGNRYYTVMKEIPGREASFVTLTDVRKAATALARFHLAAEGFPASHEMLAGKIPLLDKWEDRIRYFEKITAAIARRGPQNRLEQVILAMAKETRENSWDVLNHAGALPLKAEMDQAVTKGTLAHRDLASHNFLIDAEGVSYLIDLDTVASDMQLVDLVQFFGRMLLLQGYAVSAFQEAMEAYTKLKPLSDSQIWTIHQLLRFPDNFLREVAGLYARRSGFMLRGVSQLVMLERSLRQARERFLRAEAEIFGHPAWENYRIIG</sequence>
<dbReference type="RefSeq" id="WP_204517706.1">
    <property type="nucleotide sequence ID" value="NZ_BAABIN010000007.1"/>
</dbReference>
<dbReference type="InterPro" id="IPR011009">
    <property type="entry name" value="Kinase-like_dom_sf"/>
</dbReference>